<evidence type="ECO:0000313" key="2">
    <source>
        <dbReference type="Proteomes" id="UP001371456"/>
    </source>
</evidence>
<accession>A0AAN8YA68</accession>
<name>A0AAN8YA68_SOLBU</name>
<dbReference type="EMBL" id="JBANQN010000007">
    <property type="protein sequence ID" value="KAK6784211.1"/>
    <property type="molecule type" value="Genomic_DNA"/>
</dbReference>
<keyword evidence="2" id="KW-1185">Reference proteome</keyword>
<comment type="caution">
    <text evidence="1">The sequence shown here is derived from an EMBL/GenBank/DDBJ whole genome shotgun (WGS) entry which is preliminary data.</text>
</comment>
<reference evidence="1 2" key="1">
    <citation type="submission" date="2024-02" db="EMBL/GenBank/DDBJ databases">
        <title>de novo genome assembly of Solanum bulbocastanum strain 11H21.</title>
        <authorList>
            <person name="Hosaka A.J."/>
        </authorList>
    </citation>
    <scope>NUCLEOTIDE SEQUENCE [LARGE SCALE GENOMIC DNA]</scope>
    <source>
        <tissue evidence="1">Young leaves</tissue>
    </source>
</reference>
<gene>
    <name evidence="1" type="ORF">RDI58_017665</name>
</gene>
<dbReference type="Proteomes" id="UP001371456">
    <property type="component" value="Unassembled WGS sequence"/>
</dbReference>
<organism evidence="1 2">
    <name type="scientific">Solanum bulbocastanum</name>
    <name type="common">Wild potato</name>
    <dbReference type="NCBI Taxonomy" id="147425"/>
    <lineage>
        <taxon>Eukaryota</taxon>
        <taxon>Viridiplantae</taxon>
        <taxon>Streptophyta</taxon>
        <taxon>Embryophyta</taxon>
        <taxon>Tracheophyta</taxon>
        <taxon>Spermatophyta</taxon>
        <taxon>Magnoliopsida</taxon>
        <taxon>eudicotyledons</taxon>
        <taxon>Gunneridae</taxon>
        <taxon>Pentapetalae</taxon>
        <taxon>asterids</taxon>
        <taxon>lamiids</taxon>
        <taxon>Solanales</taxon>
        <taxon>Solanaceae</taxon>
        <taxon>Solanoideae</taxon>
        <taxon>Solaneae</taxon>
        <taxon>Solanum</taxon>
    </lineage>
</organism>
<proteinExistence type="predicted"/>
<evidence type="ECO:0000313" key="1">
    <source>
        <dbReference type="EMBL" id="KAK6784211.1"/>
    </source>
</evidence>
<dbReference type="AlphaFoldDB" id="A0AAN8YA68"/>
<sequence>MVNGPLSLIMVWIIFLKDKSSNLTLKWLNLSYFQKCLGPLEEEDSDCSRPSVQNPISVNALRPSELEEFIVCISHLGSFPALLLAVSSILWSHLGPISVCCSLLWILSGGCLQQKDGNADEEKNDSEEDECSLAD</sequence>
<protein>
    <submittedName>
        <fullName evidence="1">Uncharacterized protein</fullName>
    </submittedName>
</protein>